<evidence type="ECO:0000313" key="2">
    <source>
        <dbReference type="Proteomes" id="UP000292781"/>
    </source>
</evidence>
<dbReference type="RefSeq" id="WP_131311232.1">
    <property type="nucleotide sequence ID" value="NZ_SJFN01000037.1"/>
</dbReference>
<name>A0A4Q9VI47_9HYPH</name>
<accession>A0A4Q9VI47</accession>
<comment type="caution">
    <text evidence="1">The sequence shown here is derived from an EMBL/GenBank/DDBJ whole genome shotgun (WGS) entry which is preliminary data.</text>
</comment>
<organism evidence="1 2">
    <name type="scientific">Siculibacillus lacustris</name>
    <dbReference type="NCBI Taxonomy" id="1549641"/>
    <lineage>
        <taxon>Bacteria</taxon>
        <taxon>Pseudomonadati</taxon>
        <taxon>Pseudomonadota</taxon>
        <taxon>Alphaproteobacteria</taxon>
        <taxon>Hyphomicrobiales</taxon>
        <taxon>Ancalomicrobiaceae</taxon>
        <taxon>Siculibacillus</taxon>
    </lineage>
</organism>
<gene>
    <name evidence="1" type="ORF">EYW49_19100</name>
</gene>
<dbReference type="OrthoDB" id="7870314at2"/>
<sequence length="118" mass="12650">MRGRAPRLDDGDTSLPVAGGLARRFRAWRGASGRRYVFTRIEGRDLPQGDLDDAVVAVRCGSMVPATFAEARDLTPATRAGDCEIFAHYLAPTAADRLAVLADLDRATAFFGGSLLPD</sequence>
<reference evidence="1 2" key="1">
    <citation type="submission" date="2019-02" db="EMBL/GenBank/DDBJ databases">
        <title>Siculibacillus lacustris gen. nov., sp. nov., a new rosette-forming bacterium isolated from a freshwater crater lake (Lake St. Ana, Romania).</title>
        <authorList>
            <person name="Felfoldi T."/>
            <person name="Marton Z."/>
            <person name="Szabo A."/>
            <person name="Mentes A."/>
            <person name="Boka K."/>
            <person name="Marialigeti K."/>
            <person name="Mathe I."/>
            <person name="Koncz M."/>
            <person name="Schumann P."/>
            <person name="Toth E."/>
        </authorList>
    </citation>
    <scope>NUCLEOTIDE SEQUENCE [LARGE SCALE GENOMIC DNA]</scope>
    <source>
        <strain evidence="1 2">SA-279</strain>
    </source>
</reference>
<dbReference type="Proteomes" id="UP000292781">
    <property type="component" value="Unassembled WGS sequence"/>
</dbReference>
<dbReference type="AlphaFoldDB" id="A0A4Q9VI47"/>
<evidence type="ECO:0000313" key="1">
    <source>
        <dbReference type="EMBL" id="TBW33965.1"/>
    </source>
</evidence>
<proteinExistence type="predicted"/>
<dbReference type="EMBL" id="SJFN01000037">
    <property type="protein sequence ID" value="TBW33965.1"/>
    <property type="molecule type" value="Genomic_DNA"/>
</dbReference>
<protein>
    <submittedName>
        <fullName evidence="1">Uncharacterized protein</fullName>
    </submittedName>
</protein>
<keyword evidence="2" id="KW-1185">Reference proteome</keyword>